<organism evidence="2 3">
    <name type="scientific">Thalassiosira oceanica</name>
    <name type="common">Marine diatom</name>
    <dbReference type="NCBI Taxonomy" id="159749"/>
    <lineage>
        <taxon>Eukaryota</taxon>
        <taxon>Sar</taxon>
        <taxon>Stramenopiles</taxon>
        <taxon>Ochrophyta</taxon>
        <taxon>Bacillariophyta</taxon>
        <taxon>Coscinodiscophyceae</taxon>
        <taxon>Thalassiosirophycidae</taxon>
        <taxon>Thalassiosirales</taxon>
        <taxon>Thalassiosiraceae</taxon>
        <taxon>Thalassiosira</taxon>
    </lineage>
</organism>
<evidence type="ECO:0000256" key="1">
    <source>
        <dbReference type="SAM" id="MobiDB-lite"/>
    </source>
</evidence>
<comment type="caution">
    <text evidence="2">The sequence shown here is derived from an EMBL/GenBank/DDBJ whole genome shotgun (WGS) entry which is preliminary data.</text>
</comment>
<reference evidence="2 3" key="1">
    <citation type="journal article" date="2012" name="Genome Biol.">
        <title>Genome and low-iron response of an oceanic diatom adapted to chronic iron limitation.</title>
        <authorList>
            <person name="Lommer M."/>
            <person name="Specht M."/>
            <person name="Roy A.S."/>
            <person name="Kraemer L."/>
            <person name="Andreson R."/>
            <person name="Gutowska M.A."/>
            <person name="Wolf J."/>
            <person name="Bergner S.V."/>
            <person name="Schilhabel M.B."/>
            <person name="Klostermeier U.C."/>
            <person name="Beiko R.G."/>
            <person name="Rosenstiel P."/>
            <person name="Hippler M."/>
            <person name="Laroche J."/>
        </authorList>
    </citation>
    <scope>NUCLEOTIDE SEQUENCE [LARGE SCALE GENOMIC DNA]</scope>
    <source>
        <strain evidence="2 3">CCMP1005</strain>
    </source>
</reference>
<feature type="region of interest" description="Disordered" evidence="1">
    <location>
        <begin position="21"/>
        <end position="47"/>
    </location>
</feature>
<accession>K0SGW9</accession>
<proteinExistence type="predicted"/>
<dbReference type="EMBL" id="AGNL01021377">
    <property type="protein sequence ID" value="EJK60221.1"/>
    <property type="molecule type" value="Genomic_DNA"/>
</dbReference>
<sequence>MKLTLVKESLRTPMGRLEYAEENDKSTRTMLSKRLGGGTCSSSYDDGAKKRPLVEVAEASSRMVLDSLDDKVRVCMPALVAEQ</sequence>
<keyword evidence="3" id="KW-1185">Reference proteome</keyword>
<name>K0SGW9_THAOC</name>
<dbReference type="Proteomes" id="UP000266841">
    <property type="component" value="Unassembled WGS sequence"/>
</dbReference>
<gene>
    <name evidence="2" type="ORF">THAOC_19476</name>
</gene>
<evidence type="ECO:0000313" key="3">
    <source>
        <dbReference type="Proteomes" id="UP000266841"/>
    </source>
</evidence>
<dbReference type="AlphaFoldDB" id="K0SGW9"/>
<evidence type="ECO:0000313" key="2">
    <source>
        <dbReference type="EMBL" id="EJK60221.1"/>
    </source>
</evidence>
<protein>
    <submittedName>
        <fullName evidence="2">Uncharacterized protein</fullName>
    </submittedName>
</protein>